<dbReference type="AlphaFoldDB" id="A0A133UB89"/>
<dbReference type="PANTHER" id="PTHR37029">
    <property type="entry name" value="SSR1768 PROTEIN"/>
    <property type="match status" value="1"/>
</dbReference>
<dbReference type="Proteomes" id="UP000070163">
    <property type="component" value="Unassembled WGS sequence"/>
</dbReference>
<evidence type="ECO:0000313" key="2">
    <source>
        <dbReference type="Proteomes" id="UP000070163"/>
    </source>
</evidence>
<dbReference type="PANTHER" id="PTHR37029:SF1">
    <property type="entry name" value="SSR1768 PROTEIN"/>
    <property type="match status" value="1"/>
</dbReference>
<comment type="caution">
    <text evidence="1">The sequence shown here is derived from an EMBL/GenBank/DDBJ whole genome shotgun (WGS) entry which is preliminary data.</text>
</comment>
<evidence type="ECO:0000313" key="1">
    <source>
        <dbReference type="EMBL" id="KXA91425.1"/>
    </source>
</evidence>
<dbReference type="InterPro" id="IPR019270">
    <property type="entry name" value="DUF2283"/>
</dbReference>
<sequence length="69" mass="7861">MKVNYDKSTDILTIELSEEKIDYAEEEENIILHLSKSGKPVMLEILDASETTLSILKPILSERKRKAKA</sequence>
<dbReference type="EMBL" id="LHXJ01000009">
    <property type="protein sequence ID" value="KXA91425.1"/>
    <property type="molecule type" value="Genomic_DNA"/>
</dbReference>
<reference evidence="1 2" key="1">
    <citation type="journal article" date="2016" name="Sci. Rep.">
        <title>Metabolic traits of an uncultured archaeal lineage -MSBL1- from brine pools of the Red Sea.</title>
        <authorList>
            <person name="Mwirichia R."/>
            <person name="Alam I."/>
            <person name="Rashid M."/>
            <person name="Vinu M."/>
            <person name="Ba-Alawi W."/>
            <person name="Anthony Kamau A."/>
            <person name="Kamanda Ngugi D."/>
            <person name="Goker M."/>
            <person name="Klenk H.P."/>
            <person name="Bajic V."/>
            <person name="Stingl U."/>
        </authorList>
    </citation>
    <scope>NUCLEOTIDE SEQUENCE [LARGE SCALE GENOMIC DNA]</scope>
    <source>
        <strain evidence="1">SCGC-AAA259A05</strain>
    </source>
</reference>
<gene>
    <name evidence="1" type="ORF">AKJ57_01295</name>
</gene>
<name>A0A133UB89_9EURY</name>
<proteinExistence type="predicted"/>
<protein>
    <recommendedName>
        <fullName evidence="3">DUF2283 domain-containing protein</fullName>
    </recommendedName>
</protein>
<organism evidence="1 2">
    <name type="scientific">candidate division MSBL1 archaeon SCGC-AAA259A05</name>
    <dbReference type="NCBI Taxonomy" id="1698259"/>
    <lineage>
        <taxon>Archaea</taxon>
        <taxon>Methanobacteriati</taxon>
        <taxon>Methanobacteriota</taxon>
        <taxon>candidate division MSBL1</taxon>
    </lineage>
</organism>
<dbReference type="Pfam" id="PF10049">
    <property type="entry name" value="DUF2283"/>
    <property type="match status" value="1"/>
</dbReference>
<keyword evidence="2" id="KW-1185">Reference proteome</keyword>
<evidence type="ECO:0008006" key="3">
    <source>
        <dbReference type="Google" id="ProtNLM"/>
    </source>
</evidence>
<accession>A0A133UB89</accession>